<proteinExistence type="predicted"/>
<protein>
    <submittedName>
        <fullName evidence="1">Uncharacterized protein</fullName>
    </submittedName>
</protein>
<reference evidence="1 2" key="2">
    <citation type="journal article" date="2022" name="Mol. Ecol. Resour.">
        <title>The genomes of chicory, endive, great burdock and yacon provide insights into Asteraceae paleo-polyploidization history and plant inulin production.</title>
        <authorList>
            <person name="Fan W."/>
            <person name="Wang S."/>
            <person name="Wang H."/>
            <person name="Wang A."/>
            <person name="Jiang F."/>
            <person name="Liu H."/>
            <person name="Zhao H."/>
            <person name="Xu D."/>
            <person name="Zhang Y."/>
        </authorList>
    </citation>
    <scope>NUCLEOTIDE SEQUENCE [LARGE SCALE GENOMIC DNA]</scope>
    <source>
        <strain evidence="2">cv. Niubang</strain>
    </source>
</reference>
<accession>A0ACB8Z573</accession>
<reference evidence="2" key="1">
    <citation type="journal article" date="2022" name="Mol. Ecol. Resour.">
        <title>The genomes of chicory, endive, great burdock and yacon provide insights into Asteraceae palaeo-polyploidization history and plant inulin production.</title>
        <authorList>
            <person name="Fan W."/>
            <person name="Wang S."/>
            <person name="Wang H."/>
            <person name="Wang A."/>
            <person name="Jiang F."/>
            <person name="Liu H."/>
            <person name="Zhao H."/>
            <person name="Xu D."/>
            <person name="Zhang Y."/>
        </authorList>
    </citation>
    <scope>NUCLEOTIDE SEQUENCE [LARGE SCALE GENOMIC DNA]</scope>
    <source>
        <strain evidence="2">cv. Niubang</strain>
    </source>
</reference>
<evidence type="ECO:0000313" key="2">
    <source>
        <dbReference type="Proteomes" id="UP001055879"/>
    </source>
</evidence>
<dbReference type="Proteomes" id="UP001055879">
    <property type="component" value="Linkage Group LG11"/>
</dbReference>
<name>A0ACB8Z573_ARCLA</name>
<gene>
    <name evidence="1" type="ORF">L6452_32979</name>
</gene>
<organism evidence="1 2">
    <name type="scientific">Arctium lappa</name>
    <name type="common">Greater burdock</name>
    <name type="synonym">Lappa major</name>
    <dbReference type="NCBI Taxonomy" id="4217"/>
    <lineage>
        <taxon>Eukaryota</taxon>
        <taxon>Viridiplantae</taxon>
        <taxon>Streptophyta</taxon>
        <taxon>Embryophyta</taxon>
        <taxon>Tracheophyta</taxon>
        <taxon>Spermatophyta</taxon>
        <taxon>Magnoliopsida</taxon>
        <taxon>eudicotyledons</taxon>
        <taxon>Gunneridae</taxon>
        <taxon>Pentapetalae</taxon>
        <taxon>asterids</taxon>
        <taxon>campanulids</taxon>
        <taxon>Asterales</taxon>
        <taxon>Asteraceae</taxon>
        <taxon>Carduoideae</taxon>
        <taxon>Cardueae</taxon>
        <taxon>Arctiinae</taxon>
        <taxon>Arctium</taxon>
    </lineage>
</organism>
<comment type="caution">
    <text evidence="1">The sequence shown here is derived from an EMBL/GenBank/DDBJ whole genome shotgun (WGS) entry which is preliminary data.</text>
</comment>
<keyword evidence="2" id="KW-1185">Reference proteome</keyword>
<dbReference type="EMBL" id="CM042057">
    <property type="protein sequence ID" value="KAI3693149.1"/>
    <property type="molecule type" value="Genomic_DNA"/>
</dbReference>
<evidence type="ECO:0000313" key="1">
    <source>
        <dbReference type="EMBL" id="KAI3693149.1"/>
    </source>
</evidence>
<sequence>MPLSLLRGLASNKQRIPDRFWVLEARNRFQAANLKSISGSESEIDLSLRAANRKSMLGFRSSRVERVAMSVTAEQMSGSYGRRVGDECKLRQTTYCLMIETLE</sequence>